<evidence type="ECO:0000259" key="1">
    <source>
        <dbReference type="Pfam" id="PF18495"/>
    </source>
</evidence>
<dbReference type="EMBL" id="AP026974">
    <property type="protein sequence ID" value="BDT79407.1"/>
    <property type="molecule type" value="Genomic_DNA"/>
</dbReference>
<organism evidence="2 3">
    <name type="scientific">Polynucleobacter yangtzensis</name>
    <dbReference type="NCBI Taxonomy" id="1743159"/>
    <lineage>
        <taxon>Bacteria</taxon>
        <taxon>Pseudomonadati</taxon>
        <taxon>Pseudomonadota</taxon>
        <taxon>Betaproteobacteria</taxon>
        <taxon>Burkholderiales</taxon>
        <taxon>Burkholderiaceae</taxon>
        <taxon>Polynucleobacter</taxon>
    </lineage>
</organism>
<evidence type="ECO:0000313" key="3">
    <source>
        <dbReference type="Proteomes" id="UP001211204"/>
    </source>
</evidence>
<dbReference type="InterPro" id="IPR043038">
    <property type="entry name" value="VbhA_sf"/>
</dbReference>
<dbReference type="Proteomes" id="UP001211204">
    <property type="component" value="Chromosome"/>
</dbReference>
<keyword evidence="3" id="KW-1185">Reference proteome</keyword>
<sequence>MSKKYASEPLRRQFIVNNALASARIEGFTPSTEFVKSLLDYIQGHRNIDELIKMVKTRYKKEL</sequence>
<evidence type="ECO:0000313" key="2">
    <source>
        <dbReference type="EMBL" id="BDT79407.1"/>
    </source>
</evidence>
<gene>
    <name evidence="2" type="ORF">PKF032_12950</name>
</gene>
<accession>A0ABM8CNC1</accession>
<proteinExistence type="predicted"/>
<name>A0ABM8CNC1_9BURK</name>
<dbReference type="RefSeq" id="WP_281744666.1">
    <property type="nucleotide sequence ID" value="NZ_AP026974.1"/>
</dbReference>
<dbReference type="Gene3D" id="1.10.8.1050">
    <property type="entry name" value="Antitoxin VbhA-like"/>
    <property type="match status" value="1"/>
</dbReference>
<protein>
    <recommendedName>
        <fullName evidence="1">Antitoxin VbhA domain-containing protein</fullName>
    </recommendedName>
</protein>
<dbReference type="CDD" id="cd11586">
    <property type="entry name" value="VbhA_like"/>
    <property type="match status" value="1"/>
</dbReference>
<reference evidence="2 3" key="1">
    <citation type="submission" date="2022-11" db="EMBL/GenBank/DDBJ databases">
        <title>Complete Genome Sequences of three Polynucleobacter sp. Subcluster PnecC Strains KF022, KF023, and KF032 Isolated from a Shallow Eutrophic Lake in Japan.</title>
        <authorList>
            <person name="Ogata Y."/>
            <person name="Watanabe K."/>
            <person name="Takemine S."/>
            <person name="Shindo C."/>
            <person name="Kurokawa R."/>
            <person name="Suda W."/>
        </authorList>
    </citation>
    <scope>NUCLEOTIDE SEQUENCE [LARGE SCALE GENOMIC DNA]</scope>
    <source>
        <strain evidence="2 3">KF032</strain>
    </source>
</reference>
<dbReference type="Pfam" id="PF18495">
    <property type="entry name" value="VbhA"/>
    <property type="match status" value="1"/>
</dbReference>
<dbReference type="InterPro" id="IPR041535">
    <property type="entry name" value="VbhA"/>
</dbReference>
<dbReference type="InterPro" id="IPR033788">
    <property type="entry name" value="VbhA-like"/>
</dbReference>
<feature type="domain" description="Antitoxin VbhA" evidence="1">
    <location>
        <begin position="15"/>
        <end position="58"/>
    </location>
</feature>